<dbReference type="Pfam" id="PF12836">
    <property type="entry name" value="HHH_3"/>
    <property type="match status" value="1"/>
</dbReference>
<accession>V9KAX8</accession>
<keyword evidence="1" id="KW-1017">Isopeptide bond</keyword>
<dbReference type="SMART" id="SM00732">
    <property type="entry name" value="YqgFc"/>
    <property type="match status" value="1"/>
</dbReference>
<feature type="compositionally biased region" description="Acidic residues" evidence="8">
    <location>
        <begin position="33"/>
        <end position="42"/>
    </location>
</feature>
<dbReference type="InterPro" id="IPR012340">
    <property type="entry name" value="NA-bd_OB-fold"/>
</dbReference>
<dbReference type="GO" id="GO:0006412">
    <property type="term" value="P:translation"/>
    <property type="evidence" value="ECO:0007669"/>
    <property type="project" value="TreeGrafter"/>
</dbReference>
<keyword evidence="3" id="KW-0832">Ubl conjugation</keyword>
<name>V9KAX8_CALMI</name>
<feature type="compositionally biased region" description="Basic residues" evidence="8">
    <location>
        <begin position="48"/>
        <end position="67"/>
    </location>
</feature>
<evidence type="ECO:0000256" key="4">
    <source>
        <dbReference type="ARBA" id="ARBA00022884"/>
    </source>
</evidence>
<feature type="compositionally biased region" description="Gly residues" evidence="8">
    <location>
        <begin position="833"/>
        <end position="855"/>
    </location>
</feature>
<evidence type="ECO:0000256" key="1">
    <source>
        <dbReference type="ARBA" id="ARBA00022499"/>
    </source>
</evidence>
<dbReference type="InterPro" id="IPR037027">
    <property type="entry name" value="YqgF/RNaseH-like_dom_sf"/>
</dbReference>
<proteinExistence type="evidence at transcript level"/>
<reference evidence="10" key="1">
    <citation type="journal article" date="2014" name="Nature">
        <title>Elephant shark genome provides unique insights into gnathostome evolution.</title>
        <authorList>
            <consortium name="International Elephant Shark Genome Sequencing Consortium"/>
            <person name="Venkatesh B."/>
            <person name="Lee A.P."/>
            <person name="Ravi V."/>
            <person name="Maurya A.K."/>
            <person name="Lian M.M."/>
            <person name="Swann J.B."/>
            <person name="Ohta Y."/>
            <person name="Flajnik M.F."/>
            <person name="Sutoh Y."/>
            <person name="Kasahara M."/>
            <person name="Hoon S."/>
            <person name="Gangu V."/>
            <person name="Roy S.W."/>
            <person name="Irimia M."/>
            <person name="Korzh V."/>
            <person name="Kondrychyn I."/>
            <person name="Lim Z.W."/>
            <person name="Tay B.H."/>
            <person name="Tohari S."/>
            <person name="Kong K.W."/>
            <person name="Ho S."/>
            <person name="Lorente-Galdos B."/>
            <person name="Quilez J."/>
            <person name="Marques-Bonet T."/>
            <person name="Raney B.J."/>
            <person name="Ingham P.W."/>
            <person name="Tay A."/>
            <person name="Hillier L.W."/>
            <person name="Minx P."/>
            <person name="Boehm T."/>
            <person name="Wilson R.K."/>
            <person name="Brenner S."/>
            <person name="Warren W.C."/>
        </authorList>
    </citation>
    <scope>NUCLEOTIDE SEQUENCE</scope>
    <source>
        <tissue evidence="10">Ovary</tissue>
    </source>
</reference>
<dbReference type="Pfam" id="PF17674">
    <property type="entry name" value="HHH_9"/>
    <property type="match status" value="1"/>
</dbReference>
<dbReference type="Gene3D" id="1.10.150.310">
    <property type="entry name" value="Tex RuvX-like domain-like"/>
    <property type="match status" value="2"/>
</dbReference>
<feature type="domain" description="S1 motif" evidence="9">
    <location>
        <begin position="969"/>
        <end position="1042"/>
    </location>
</feature>
<feature type="region of interest" description="Disordered" evidence="8">
    <location>
        <begin position="1"/>
        <end position="230"/>
    </location>
</feature>
<dbReference type="FunFam" id="1.10.10.650:FF:000001">
    <property type="entry name" value="S1 RNA-binding domain 1"/>
    <property type="match status" value="1"/>
</dbReference>
<dbReference type="AlphaFoldDB" id="V9KAX8"/>
<dbReference type="GO" id="GO:0003729">
    <property type="term" value="F:mRNA binding"/>
    <property type="evidence" value="ECO:0007669"/>
    <property type="project" value="TreeGrafter"/>
</dbReference>
<feature type="compositionally biased region" description="Basic residues" evidence="8">
    <location>
        <begin position="75"/>
        <end position="88"/>
    </location>
</feature>
<dbReference type="SMART" id="SM00316">
    <property type="entry name" value="S1"/>
    <property type="match status" value="1"/>
</dbReference>
<keyword evidence="2" id="KW-0597">Phosphoprotein</keyword>
<dbReference type="SUPFAM" id="SSF50249">
    <property type="entry name" value="Nucleic acid-binding proteins"/>
    <property type="match status" value="1"/>
</dbReference>
<feature type="coiled-coil region" evidence="7">
    <location>
        <begin position="305"/>
        <end position="332"/>
    </location>
</feature>
<keyword evidence="4" id="KW-0694">RNA-binding</keyword>
<dbReference type="InterPro" id="IPR018974">
    <property type="entry name" value="Tex-like_N"/>
</dbReference>
<dbReference type="SUPFAM" id="SSF47781">
    <property type="entry name" value="RuvA domain 2-like"/>
    <property type="match status" value="2"/>
</dbReference>
<evidence type="ECO:0000256" key="6">
    <source>
        <dbReference type="ARBA" id="ARBA00067383"/>
    </source>
</evidence>
<dbReference type="InterPro" id="IPR032639">
    <property type="entry name" value="Tex_YqgF"/>
</dbReference>
<dbReference type="InterPro" id="IPR023323">
    <property type="entry name" value="Tex-like_dom_sf"/>
</dbReference>
<dbReference type="Gene3D" id="1.10.10.650">
    <property type="entry name" value="RuvA domain 2-like"/>
    <property type="match status" value="1"/>
</dbReference>
<evidence type="ECO:0000256" key="3">
    <source>
        <dbReference type="ARBA" id="ARBA00022843"/>
    </source>
</evidence>
<dbReference type="Pfam" id="PF00575">
    <property type="entry name" value="S1"/>
    <property type="match status" value="1"/>
</dbReference>
<dbReference type="PANTHER" id="PTHR10724:SF10">
    <property type="entry name" value="S1 RNA-BINDING DOMAIN-CONTAINING PROTEIN 1"/>
    <property type="match status" value="1"/>
</dbReference>
<dbReference type="FunFam" id="2.40.50.140:FF:000146">
    <property type="entry name" value="S1 RNA-binding domain-containing protein 1"/>
    <property type="match status" value="1"/>
</dbReference>
<dbReference type="InterPro" id="IPR041692">
    <property type="entry name" value="HHH_9"/>
</dbReference>
<dbReference type="SUPFAM" id="SSF53098">
    <property type="entry name" value="Ribonuclease H-like"/>
    <property type="match status" value="1"/>
</dbReference>
<evidence type="ECO:0000256" key="7">
    <source>
        <dbReference type="SAM" id="Coils"/>
    </source>
</evidence>
<dbReference type="Gene3D" id="2.40.50.140">
    <property type="entry name" value="Nucleic acid-binding proteins"/>
    <property type="match status" value="1"/>
</dbReference>
<dbReference type="GO" id="GO:0003735">
    <property type="term" value="F:structural constituent of ribosome"/>
    <property type="evidence" value="ECO:0007669"/>
    <property type="project" value="TreeGrafter"/>
</dbReference>
<dbReference type="FunFam" id="3.30.420.140:FF:000001">
    <property type="entry name" value="RNA-binding transcriptional accessory protein"/>
    <property type="match status" value="1"/>
</dbReference>
<dbReference type="PANTHER" id="PTHR10724">
    <property type="entry name" value="30S RIBOSOMAL PROTEIN S1"/>
    <property type="match status" value="1"/>
</dbReference>
<feature type="compositionally biased region" description="Polar residues" evidence="8">
    <location>
        <begin position="137"/>
        <end position="146"/>
    </location>
</feature>
<evidence type="ECO:0000259" key="9">
    <source>
        <dbReference type="PROSITE" id="PS50126"/>
    </source>
</evidence>
<evidence type="ECO:0000256" key="8">
    <source>
        <dbReference type="SAM" id="MobiDB-lite"/>
    </source>
</evidence>
<feature type="region of interest" description="Disordered" evidence="8">
    <location>
        <begin position="825"/>
        <end position="875"/>
    </location>
</feature>
<dbReference type="Pfam" id="PF09371">
    <property type="entry name" value="Tex_N"/>
    <property type="match status" value="1"/>
</dbReference>
<dbReference type="InterPro" id="IPR006641">
    <property type="entry name" value="YqgF/RNaseH-like_dom"/>
</dbReference>
<dbReference type="FunFam" id="1.10.3500.10:FF:000003">
    <property type="entry name" value="S1 RNA-binding domain-containing protein 1"/>
    <property type="match status" value="1"/>
</dbReference>
<dbReference type="Pfam" id="PF16921">
    <property type="entry name" value="Tex_YqgF"/>
    <property type="match status" value="1"/>
</dbReference>
<dbReference type="PROSITE" id="PS50126">
    <property type="entry name" value="S1"/>
    <property type="match status" value="1"/>
</dbReference>
<feature type="compositionally biased region" description="Basic and acidic residues" evidence="8">
    <location>
        <begin position="179"/>
        <end position="194"/>
    </location>
</feature>
<dbReference type="Gene3D" id="1.10.3500.10">
    <property type="entry name" value="Tex N-terminal region-like"/>
    <property type="match status" value="1"/>
</dbReference>
<dbReference type="SUPFAM" id="SSF158832">
    <property type="entry name" value="Tex N-terminal region-like"/>
    <property type="match status" value="1"/>
</dbReference>
<dbReference type="InterPro" id="IPR055179">
    <property type="entry name" value="Tex-like_central_region"/>
</dbReference>
<evidence type="ECO:0000256" key="5">
    <source>
        <dbReference type="ARBA" id="ARBA00023054"/>
    </source>
</evidence>
<dbReference type="InterPro" id="IPR012337">
    <property type="entry name" value="RNaseH-like_sf"/>
</dbReference>
<dbReference type="InterPro" id="IPR003029">
    <property type="entry name" value="S1_domain"/>
</dbReference>
<feature type="compositionally biased region" description="Polar residues" evidence="8">
    <location>
        <begin position="195"/>
        <end position="209"/>
    </location>
</feature>
<dbReference type="Gene3D" id="3.30.420.140">
    <property type="entry name" value="YqgF/RNase H-like domain"/>
    <property type="match status" value="1"/>
</dbReference>
<dbReference type="EMBL" id="JW862294">
    <property type="protein sequence ID" value="AFO94811.1"/>
    <property type="molecule type" value="mRNA"/>
</dbReference>
<feature type="compositionally biased region" description="Polar residues" evidence="8">
    <location>
        <begin position="1"/>
        <end position="13"/>
    </location>
</feature>
<evidence type="ECO:0000313" key="10">
    <source>
        <dbReference type="EMBL" id="AFO94811.1"/>
    </source>
</evidence>
<evidence type="ECO:0000256" key="2">
    <source>
        <dbReference type="ARBA" id="ARBA00022553"/>
    </source>
</evidence>
<dbReference type="InterPro" id="IPR010994">
    <property type="entry name" value="RuvA_2-like"/>
</dbReference>
<dbReference type="Pfam" id="PF22706">
    <property type="entry name" value="Tex_central_region"/>
    <property type="match status" value="1"/>
</dbReference>
<dbReference type="InterPro" id="IPR023319">
    <property type="entry name" value="Tex-like_HTH_dom_sf"/>
</dbReference>
<dbReference type="GO" id="GO:0006139">
    <property type="term" value="P:nucleobase-containing compound metabolic process"/>
    <property type="evidence" value="ECO:0007669"/>
    <property type="project" value="InterPro"/>
</dbReference>
<protein>
    <recommendedName>
        <fullName evidence="6">S1 RNA-binding domain-containing protein 1</fullName>
    </recommendedName>
</protein>
<sequence length="1045" mass="116827">MTSRITRKATLSNKEPLPEEEDEVPSFLILTSDSEEEEEEWVPEVKVAKKPRKPTAPKKVTVKKRIVRSTAAKKTPIKKSTGAKKRTKSTGVDVKRGHNVKPNVAISEIEGNEEESSGKLPPGTWKPRDDFSVDFNFESSGSSTQHVGRKIKQERQSLVLIGDQEDNRIARGQQNYGNDKPEPKETKPIKKETVRSGSDISQPSTNTNLGRRKLKEEGDISFTWREPPAKKQKKTVSCPVKLQKGLMEIGNFQMNWDITQVLHERTNVELWVCANLIKLFKEENTIPFIARYRKELTNNMEADIIREVQQALEELTQVMKKTHASIQKIEKQDKLTSYLKVALLNCKTSDEVEYLFAPYKTGSNQTKAQKARQLGLEPAANLLIENPNQLNLHSHIRANIKGLSTLAEVEKGVQHILADMMSKDRDTLDFIWKLCDQNMVLIQSTLLKAATKQNAGTKRDTEKFHLYHNFSCSIRTIHHHQILAINRGEKLKILTVKVNVPDRVKNEFCWWCINKRWRPKNFASPGIMKILTDSAEDSYKRLICPLLCREFRTRLKTNAEMESILMFGRNLRQVLLTNPVRGRVLLGVDPGFRNGCKLAIVSPTSQILHTDVVYLLGSGVQREAEKIRRLLHEYSCWTVVIGNGTACRETEAFFADLINRKYFAPLDVVYCITSEAGASIYSVSPEAVKEMPDLDPNLRSAVSIARRVQDPLAEMVKIEPKHIGVGMYQHDVAQTLLKATLDSVVEECVSFVGVDINISSETLMRHVAGLNASRAKSIIEWREKNGAFINREQLKEVRGLGPKTFQQCAGFIRINPENIKGFCSSQPSTSAAGGQGAGGKGSGSKAGAGGGGGEGTAVRPSKKKSKTMQPNPLDQTCIHPESYDVAMRFLSTIDGKLCDFGKPSMESKVNQLLRTSSLDVVAQKLNTAVPTLQMIIDGLKQPHDYDIRAGFEQHDFKRSIVSLADLKIGTILTGRVENATLFGVFVDVGVGRSGLIPMRCITAGKLPPSKRRRSLGLGPGERVEVKVLDIDHARNRIRLDLIRVL</sequence>
<dbReference type="InterPro" id="IPR050437">
    <property type="entry name" value="Ribos_protein_bS1-like"/>
</dbReference>
<organism evidence="10">
    <name type="scientific">Callorhinchus milii</name>
    <name type="common">Ghost shark</name>
    <dbReference type="NCBI Taxonomy" id="7868"/>
    <lineage>
        <taxon>Eukaryota</taxon>
        <taxon>Metazoa</taxon>
        <taxon>Chordata</taxon>
        <taxon>Craniata</taxon>
        <taxon>Vertebrata</taxon>
        <taxon>Chondrichthyes</taxon>
        <taxon>Holocephali</taxon>
        <taxon>Chimaeriformes</taxon>
        <taxon>Callorhinchidae</taxon>
        <taxon>Callorhinchus</taxon>
    </lineage>
</organism>
<keyword evidence="5 7" id="KW-0175">Coiled coil</keyword>